<name>A0A0E0FG91_ORYNI</name>
<accession>A0A0E0FG91</accession>
<sequence>MEVFNYQHPPFRQAATDRNLSENPLKFPIPRTCDPFLFLLPFLFGEFAFPPTFHFTNSLLAAKAPPNPRIGHQIPFFLGCVGCRRHLKSKV</sequence>
<dbReference type="EnsemblPlants" id="ONIVA01G03550.1">
    <property type="protein sequence ID" value="ONIVA01G03550.1"/>
    <property type="gene ID" value="ONIVA01G03550"/>
</dbReference>
<dbReference type="HOGENOM" id="CLU_2430769_0_0_1"/>
<proteinExistence type="predicted"/>
<dbReference type="Gramene" id="ONIVA01G03550.1">
    <property type="protein sequence ID" value="ONIVA01G03550.1"/>
    <property type="gene ID" value="ONIVA01G03550"/>
</dbReference>
<evidence type="ECO:0000313" key="2">
    <source>
        <dbReference type="Proteomes" id="UP000006591"/>
    </source>
</evidence>
<dbReference type="Proteomes" id="UP000006591">
    <property type="component" value="Chromosome 1"/>
</dbReference>
<reference evidence="1" key="1">
    <citation type="submission" date="2015-04" db="UniProtKB">
        <authorList>
            <consortium name="EnsemblPlants"/>
        </authorList>
    </citation>
    <scope>IDENTIFICATION</scope>
    <source>
        <strain evidence="1">SL10</strain>
    </source>
</reference>
<reference evidence="1" key="2">
    <citation type="submission" date="2018-04" db="EMBL/GenBank/DDBJ databases">
        <title>OnivRS2 (Oryza nivara Reference Sequence Version 2).</title>
        <authorList>
            <person name="Zhang J."/>
            <person name="Kudrna D."/>
            <person name="Lee S."/>
            <person name="Talag J."/>
            <person name="Rajasekar S."/>
            <person name="Welchert J."/>
            <person name="Hsing Y.-I."/>
            <person name="Wing R.A."/>
        </authorList>
    </citation>
    <scope>NUCLEOTIDE SEQUENCE [LARGE SCALE GENOMIC DNA]</scope>
</reference>
<dbReference type="AlphaFoldDB" id="A0A0E0FG91"/>
<organism evidence="1">
    <name type="scientific">Oryza nivara</name>
    <name type="common">Indian wild rice</name>
    <name type="synonym">Oryza sativa f. spontanea</name>
    <dbReference type="NCBI Taxonomy" id="4536"/>
    <lineage>
        <taxon>Eukaryota</taxon>
        <taxon>Viridiplantae</taxon>
        <taxon>Streptophyta</taxon>
        <taxon>Embryophyta</taxon>
        <taxon>Tracheophyta</taxon>
        <taxon>Spermatophyta</taxon>
        <taxon>Magnoliopsida</taxon>
        <taxon>Liliopsida</taxon>
        <taxon>Poales</taxon>
        <taxon>Poaceae</taxon>
        <taxon>BOP clade</taxon>
        <taxon>Oryzoideae</taxon>
        <taxon>Oryzeae</taxon>
        <taxon>Oryzinae</taxon>
        <taxon>Oryza</taxon>
    </lineage>
</organism>
<keyword evidence="2" id="KW-1185">Reference proteome</keyword>
<protein>
    <submittedName>
        <fullName evidence="1">Uncharacterized protein</fullName>
    </submittedName>
</protein>
<evidence type="ECO:0000313" key="1">
    <source>
        <dbReference type="EnsemblPlants" id="ONIVA01G03550.1"/>
    </source>
</evidence>